<organism evidence="1">
    <name type="scientific">human gut metagenome</name>
    <dbReference type="NCBI Taxonomy" id="408170"/>
    <lineage>
        <taxon>unclassified sequences</taxon>
        <taxon>metagenomes</taxon>
        <taxon>organismal metagenomes</taxon>
    </lineage>
</organism>
<dbReference type="EMBL" id="AJWY01004968">
    <property type="protein sequence ID" value="EKC70913.1"/>
    <property type="molecule type" value="Genomic_DNA"/>
</dbReference>
<dbReference type="AlphaFoldDB" id="K1TMQ4"/>
<accession>K1TMQ4</accession>
<feature type="non-terminal residue" evidence="1">
    <location>
        <position position="50"/>
    </location>
</feature>
<comment type="caution">
    <text evidence="1">The sequence shown here is derived from an EMBL/GenBank/DDBJ whole genome shotgun (WGS) entry which is preliminary data.</text>
</comment>
<sequence>MTERLSGENAWAIYIDNNTLEVKWHTENLPDTVPLHYTISDIASLTRGYI</sequence>
<keyword evidence="1" id="KW-0418">Kinase</keyword>
<dbReference type="GO" id="GO:0016301">
    <property type="term" value="F:kinase activity"/>
    <property type="evidence" value="ECO:0007669"/>
    <property type="project" value="UniProtKB-KW"/>
</dbReference>
<name>K1TMQ4_9ZZZZ</name>
<protein>
    <submittedName>
        <fullName evidence="1">Signal transduction histidine kinase</fullName>
    </submittedName>
</protein>
<keyword evidence="1" id="KW-0808">Transferase</keyword>
<evidence type="ECO:0000313" key="1">
    <source>
        <dbReference type="EMBL" id="EKC70913.1"/>
    </source>
</evidence>
<reference evidence="1" key="1">
    <citation type="journal article" date="2013" name="Environ. Microbiol.">
        <title>Microbiota from the distal guts of lean and obese adolescents exhibit partial functional redundancy besides clear differences in community structure.</title>
        <authorList>
            <person name="Ferrer M."/>
            <person name="Ruiz A."/>
            <person name="Lanza F."/>
            <person name="Haange S.B."/>
            <person name="Oberbach A."/>
            <person name="Till H."/>
            <person name="Bargiela R."/>
            <person name="Campoy C."/>
            <person name="Segura M.T."/>
            <person name="Richter M."/>
            <person name="von Bergen M."/>
            <person name="Seifert J."/>
            <person name="Suarez A."/>
        </authorList>
    </citation>
    <scope>NUCLEOTIDE SEQUENCE</scope>
</reference>
<gene>
    <name evidence="1" type="ORF">LEA_07536</name>
</gene>
<proteinExistence type="predicted"/>